<dbReference type="GeneID" id="79188838"/>
<dbReference type="Proteomes" id="UP001519538">
    <property type="component" value="Unassembled WGS sequence"/>
</dbReference>
<evidence type="ECO:0000313" key="2">
    <source>
        <dbReference type="EMBL" id="MBT0676469.1"/>
    </source>
</evidence>
<keyword evidence="1" id="KW-1133">Transmembrane helix</keyword>
<comment type="caution">
    <text evidence="2">The sequence shown here is derived from an EMBL/GenBank/DDBJ whole genome shotgun (WGS) entry which is preliminary data.</text>
</comment>
<protein>
    <recommendedName>
        <fullName evidence="4">DUF4175 domain-containing protein</fullName>
    </recommendedName>
</protein>
<dbReference type="RefSeq" id="WP_214165616.1">
    <property type="nucleotide sequence ID" value="NZ_JABLUU010000018.1"/>
</dbReference>
<evidence type="ECO:0000313" key="3">
    <source>
        <dbReference type="Proteomes" id="UP001519538"/>
    </source>
</evidence>
<dbReference type="EMBL" id="JABLUU010000018">
    <property type="protein sequence ID" value="MBT0676469.1"/>
    <property type="molecule type" value="Genomic_DNA"/>
</dbReference>
<accession>A0ABS5SQI9</accession>
<name>A0ABS5SQI9_9PROT</name>
<feature type="transmembrane region" description="Helical" evidence="1">
    <location>
        <begin position="24"/>
        <end position="44"/>
    </location>
</feature>
<gene>
    <name evidence="2" type="ORF">HNO79_13890</name>
</gene>
<feature type="transmembrane region" description="Helical" evidence="1">
    <location>
        <begin position="51"/>
        <end position="73"/>
    </location>
</feature>
<keyword evidence="1" id="KW-0812">Transmembrane</keyword>
<proteinExistence type="predicted"/>
<evidence type="ECO:0008006" key="4">
    <source>
        <dbReference type="Google" id="ProtNLM"/>
    </source>
</evidence>
<sequence>MNAVSPDMPVPSSPDVTPRPSVAVWPWPIALGLLTIFGLLSALLGQRGIWLALSWAALSIPLIVTVACLIRAWCRTPSVKGGQS</sequence>
<reference evidence="2 3" key="1">
    <citation type="journal article" date="2021" name="Astrobiology">
        <title>Bacterial Cellulose Retains Robustness but Its Synthesis Declines After Exposure to a Mars-Like Environment Simulated Outside the International Space Station.</title>
        <authorList>
            <person name="Orlovska I."/>
            <person name="Podolich O."/>
            <person name="Kukharenko O."/>
            <person name="Zaets I."/>
            <person name="Reva O."/>
            <person name="Khirunenko L."/>
            <person name="Zmejkoski D."/>
            <person name="Rogalsky S."/>
            <person name="Barh D."/>
            <person name="Tiwari S."/>
            <person name="Kumavath R."/>
            <person name="Goes-Neto A."/>
            <person name="Azevedo V."/>
            <person name="Brenig B."/>
            <person name="Ghosh P."/>
            <person name="de Vera J.P."/>
            <person name="Kozyrovska N."/>
        </authorList>
    </citation>
    <scope>NUCLEOTIDE SEQUENCE [LARGE SCALE GENOMIC DNA]</scope>
    <source>
        <strain evidence="2 3">IMBG 311</strain>
    </source>
</reference>
<keyword evidence="3" id="KW-1185">Reference proteome</keyword>
<keyword evidence="1" id="KW-0472">Membrane</keyword>
<organism evidence="2 3">
    <name type="scientific">Komagataeibacter oboediens</name>
    <dbReference type="NCBI Taxonomy" id="65958"/>
    <lineage>
        <taxon>Bacteria</taxon>
        <taxon>Pseudomonadati</taxon>
        <taxon>Pseudomonadota</taxon>
        <taxon>Alphaproteobacteria</taxon>
        <taxon>Acetobacterales</taxon>
        <taxon>Acetobacteraceae</taxon>
        <taxon>Komagataeibacter</taxon>
    </lineage>
</organism>
<evidence type="ECO:0000256" key="1">
    <source>
        <dbReference type="SAM" id="Phobius"/>
    </source>
</evidence>